<feature type="compositionally biased region" description="Polar residues" evidence="1">
    <location>
        <begin position="123"/>
        <end position="132"/>
    </location>
</feature>
<protein>
    <submittedName>
        <fullName evidence="2">Uncharacterized protein</fullName>
    </submittedName>
</protein>
<keyword evidence="3" id="KW-1185">Reference proteome</keyword>
<reference evidence="2 3" key="1">
    <citation type="journal article" date="2024" name="Ann. Entomol. Soc. Am.">
        <title>Genomic analyses of the southern and eastern yellowjacket wasps (Hymenoptera: Vespidae) reveal evolutionary signatures of social life.</title>
        <authorList>
            <person name="Catto M.A."/>
            <person name="Caine P.B."/>
            <person name="Orr S.E."/>
            <person name="Hunt B.G."/>
            <person name="Goodisman M.A.D."/>
        </authorList>
    </citation>
    <scope>NUCLEOTIDE SEQUENCE [LARGE SCALE GENOMIC DNA]</scope>
    <source>
        <strain evidence="2">232</strain>
        <tissue evidence="2">Head and thorax</tissue>
    </source>
</reference>
<evidence type="ECO:0000313" key="2">
    <source>
        <dbReference type="EMBL" id="KAL2751272.1"/>
    </source>
</evidence>
<feature type="region of interest" description="Disordered" evidence="1">
    <location>
        <begin position="93"/>
        <end position="148"/>
    </location>
</feature>
<gene>
    <name evidence="2" type="ORF">V1477_000430</name>
</gene>
<name>A0ABD2D1K5_VESMC</name>
<dbReference type="Proteomes" id="UP001607303">
    <property type="component" value="Unassembled WGS sequence"/>
</dbReference>
<accession>A0ABD2D1K5</accession>
<dbReference type="EMBL" id="JAYRBN010000007">
    <property type="protein sequence ID" value="KAL2751272.1"/>
    <property type="molecule type" value="Genomic_DNA"/>
</dbReference>
<dbReference type="AlphaFoldDB" id="A0ABD2D1K5"/>
<evidence type="ECO:0000313" key="3">
    <source>
        <dbReference type="Proteomes" id="UP001607303"/>
    </source>
</evidence>
<organism evidence="2 3">
    <name type="scientific">Vespula maculifrons</name>
    <name type="common">Eastern yellow jacket</name>
    <name type="synonym">Wasp</name>
    <dbReference type="NCBI Taxonomy" id="7453"/>
    <lineage>
        <taxon>Eukaryota</taxon>
        <taxon>Metazoa</taxon>
        <taxon>Ecdysozoa</taxon>
        <taxon>Arthropoda</taxon>
        <taxon>Hexapoda</taxon>
        <taxon>Insecta</taxon>
        <taxon>Pterygota</taxon>
        <taxon>Neoptera</taxon>
        <taxon>Endopterygota</taxon>
        <taxon>Hymenoptera</taxon>
        <taxon>Apocrita</taxon>
        <taxon>Aculeata</taxon>
        <taxon>Vespoidea</taxon>
        <taxon>Vespidae</taxon>
        <taxon>Vespinae</taxon>
        <taxon>Vespula</taxon>
    </lineage>
</organism>
<sequence>MREFPAFGYDCSPRMDSFWWERETLRVPLKEESEREKDRNGRQSCAIRSFPNSFVEPEVRVGICAFHWVSECRWGQWHSECRLSLAWCADTRGSLPPRRNRASAEQTQTKSGLGGASSLTSSDVQTNGTDVETNARGESPEPPLCRASYSYEATTWDLSTAKPK</sequence>
<evidence type="ECO:0000256" key="1">
    <source>
        <dbReference type="SAM" id="MobiDB-lite"/>
    </source>
</evidence>
<comment type="caution">
    <text evidence="2">The sequence shown here is derived from an EMBL/GenBank/DDBJ whole genome shotgun (WGS) entry which is preliminary data.</text>
</comment>
<proteinExistence type="predicted"/>